<reference evidence="2 3" key="1">
    <citation type="submission" date="2019-09" db="EMBL/GenBank/DDBJ databases">
        <title>Genome sequence and assembly of Taibaiella sp.</title>
        <authorList>
            <person name="Chhetri G."/>
        </authorList>
    </citation>
    <scope>NUCLEOTIDE SEQUENCE [LARGE SCALE GENOMIC DNA]</scope>
    <source>
        <strain evidence="2 3">KVB11</strain>
    </source>
</reference>
<accession>A0A5M6CKC0</accession>
<comment type="caution">
    <text evidence="2">The sequence shown here is derived from an EMBL/GenBank/DDBJ whole genome shotgun (WGS) entry which is preliminary data.</text>
</comment>
<evidence type="ECO:0000313" key="3">
    <source>
        <dbReference type="Proteomes" id="UP000323632"/>
    </source>
</evidence>
<proteinExistence type="predicted"/>
<dbReference type="RefSeq" id="WP_150033531.1">
    <property type="nucleotide sequence ID" value="NZ_VWSH01000003.1"/>
</dbReference>
<dbReference type="SUPFAM" id="SSF53756">
    <property type="entry name" value="UDP-Glycosyltransferase/glycogen phosphorylase"/>
    <property type="match status" value="1"/>
</dbReference>
<organism evidence="2 3">
    <name type="scientific">Taibaiella lutea</name>
    <dbReference type="NCBI Taxonomy" id="2608001"/>
    <lineage>
        <taxon>Bacteria</taxon>
        <taxon>Pseudomonadati</taxon>
        <taxon>Bacteroidota</taxon>
        <taxon>Chitinophagia</taxon>
        <taxon>Chitinophagales</taxon>
        <taxon>Chitinophagaceae</taxon>
        <taxon>Taibaiella</taxon>
    </lineage>
</organism>
<sequence length="388" mass="45296">MTVTKPVILIFTASYLPGYKAGGILRTIVNTVDHLYKYYHFKIVTLDRDLGDKKAYDAITSETWLQVGNAEVYYLKGNIKLGEKIKKLIRNTEFDIIHLNSFFDPVFTIKIISYHWLRLFKKKPVILAPRGELNNTQLKFKWHKKQVYILFFRFFNLDKQIIYHASDQQEANDISKALNIPLLRIKVAQDLPKPIDTDILFGNYYPQNKQLKILFLSRISREKNLKYAIEILQMVNVNVCFHIYGPIEDTVYWEECKVLMKSVPGNISIEYCGMVRPEEVDETMQKYDLFFLPTFAENFGHVIAEALVNGLPVLISNGTPWINLPAKSFGWDIDLNDRSAFVRVIEQFSKTNIEQRIEERLIRKTAFIKQLPIANIIQENVELYKTIL</sequence>
<dbReference type="EMBL" id="VWSH01000003">
    <property type="protein sequence ID" value="KAA5533785.1"/>
    <property type="molecule type" value="Genomic_DNA"/>
</dbReference>
<dbReference type="InterPro" id="IPR050194">
    <property type="entry name" value="Glycosyltransferase_grp1"/>
</dbReference>
<evidence type="ECO:0000313" key="2">
    <source>
        <dbReference type="EMBL" id="KAA5533785.1"/>
    </source>
</evidence>
<dbReference type="PANTHER" id="PTHR45947">
    <property type="entry name" value="SULFOQUINOVOSYL TRANSFERASE SQD2"/>
    <property type="match status" value="1"/>
</dbReference>
<dbReference type="Gene3D" id="3.40.50.2000">
    <property type="entry name" value="Glycogen Phosphorylase B"/>
    <property type="match status" value="2"/>
</dbReference>
<dbReference type="Proteomes" id="UP000323632">
    <property type="component" value="Unassembled WGS sequence"/>
</dbReference>
<name>A0A5M6CKC0_9BACT</name>
<dbReference type="PANTHER" id="PTHR45947:SF3">
    <property type="entry name" value="SULFOQUINOVOSYL TRANSFERASE SQD2"/>
    <property type="match status" value="1"/>
</dbReference>
<dbReference type="Pfam" id="PF00534">
    <property type="entry name" value="Glycos_transf_1"/>
    <property type="match status" value="1"/>
</dbReference>
<dbReference type="GO" id="GO:0016757">
    <property type="term" value="F:glycosyltransferase activity"/>
    <property type="evidence" value="ECO:0007669"/>
    <property type="project" value="InterPro"/>
</dbReference>
<feature type="domain" description="Glycosyl transferase family 1" evidence="1">
    <location>
        <begin position="207"/>
        <end position="352"/>
    </location>
</feature>
<keyword evidence="2" id="KW-0808">Transferase</keyword>
<keyword evidence="3" id="KW-1185">Reference proteome</keyword>
<dbReference type="InterPro" id="IPR001296">
    <property type="entry name" value="Glyco_trans_1"/>
</dbReference>
<dbReference type="CDD" id="cd03801">
    <property type="entry name" value="GT4_PimA-like"/>
    <property type="match status" value="1"/>
</dbReference>
<gene>
    <name evidence="2" type="ORF">F0919_14740</name>
</gene>
<protein>
    <submittedName>
        <fullName evidence="2">Glycosyltransferase family 4 protein</fullName>
    </submittedName>
</protein>
<evidence type="ECO:0000259" key="1">
    <source>
        <dbReference type="Pfam" id="PF00534"/>
    </source>
</evidence>
<dbReference type="AlphaFoldDB" id="A0A5M6CKC0"/>